<sequence length="358" mass="38313">MKKKYLAILIGLLVVSIVSAGVINYFGTKITTVDATQSIKLNGNNWNIPSIEAFGIIYNGWEQKETGDVNIISNDADRDLKTQLTDECCDSSNNCGYATGEGCEGITISLDTIGLSTTWSSNADASADVSLANNIVTLIANEHAVDWSDASEARITIDAEDIETLLELDSDLILDDIATISWDVDVNSGYIAHIDVLIDINNDGDADDALVFEAAKVDPSNCELVVGPYPIGDGIDTLGRGIVQDSAYAWLSSGAPGPGCVAVDTFYTNTLSGWKSGYQGITRDTKVIGFEIEVDAWISNSESEISNIVINGIPKTIETLSSPIVATKESNVPFYINGIFADNLGPDQYTITTNLEVQ</sequence>
<gene>
    <name evidence="1" type="ORF">LCGC14_0363030</name>
</gene>
<dbReference type="EMBL" id="LAZR01000284">
    <property type="protein sequence ID" value="KKN77107.1"/>
    <property type="molecule type" value="Genomic_DNA"/>
</dbReference>
<dbReference type="AlphaFoldDB" id="A0A0F9TQ79"/>
<reference evidence="1" key="1">
    <citation type="journal article" date="2015" name="Nature">
        <title>Complex archaea that bridge the gap between prokaryotes and eukaryotes.</title>
        <authorList>
            <person name="Spang A."/>
            <person name="Saw J.H."/>
            <person name="Jorgensen S.L."/>
            <person name="Zaremba-Niedzwiedzka K."/>
            <person name="Martijn J."/>
            <person name="Lind A.E."/>
            <person name="van Eijk R."/>
            <person name="Schleper C."/>
            <person name="Guy L."/>
            <person name="Ettema T.J."/>
        </authorList>
    </citation>
    <scope>NUCLEOTIDE SEQUENCE</scope>
</reference>
<comment type="caution">
    <text evidence="1">The sequence shown here is derived from an EMBL/GenBank/DDBJ whole genome shotgun (WGS) entry which is preliminary data.</text>
</comment>
<proteinExistence type="predicted"/>
<protein>
    <submittedName>
        <fullName evidence="1">Uncharacterized protein</fullName>
    </submittedName>
</protein>
<accession>A0A0F9TQ79</accession>
<evidence type="ECO:0000313" key="1">
    <source>
        <dbReference type="EMBL" id="KKN77107.1"/>
    </source>
</evidence>
<organism evidence="1">
    <name type="scientific">marine sediment metagenome</name>
    <dbReference type="NCBI Taxonomy" id="412755"/>
    <lineage>
        <taxon>unclassified sequences</taxon>
        <taxon>metagenomes</taxon>
        <taxon>ecological metagenomes</taxon>
    </lineage>
</organism>
<name>A0A0F9TQ79_9ZZZZ</name>